<sequence length="56" mass="6149">PNLYQKPKTLRFDIMVGPSTRALKNLVTLGKTLDKDEIVIEEMDSEGVNTNSSALG</sequence>
<dbReference type="Proteomes" id="UP000824469">
    <property type="component" value="Unassembled WGS sequence"/>
</dbReference>
<evidence type="ECO:0000313" key="2">
    <source>
        <dbReference type="Proteomes" id="UP000824469"/>
    </source>
</evidence>
<dbReference type="AlphaFoldDB" id="A0AA38FDQ8"/>
<name>A0AA38FDQ8_TAXCH</name>
<organism evidence="1 2">
    <name type="scientific">Taxus chinensis</name>
    <name type="common">Chinese yew</name>
    <name type="synonym">Taxus wallichiana var. chinensis</name>
    <dbReference type="NCBI Taxonomy" id="29808"/>
    <lineage>
        <taxon>Eukaryota</taxon>
        <taxon>Viridiplantae</taxon>
        <taxon>Streptophyta</taxon>
        <taxon>Embryophyta</taxon>
        <taxon>Tracheophyta</taxon>
        <taxon>Spermatophyta</taxon>
        <taxon>Pinopsida</taxon>
        <taxon>Pinidae</taxon>
        <taxon>Conifers II</taxon>
        <taxon>Cupressales</taxon>
        <taxon>Taxaceae</taxon>
        <taxon>Taxus</taxon>
    </lineage>
</organism>
<comment type="caution">
    <text evidence="1">The sequence shown here is derived from an EMBL/GenBank/DDBJ whole genome shotgun (WGS) entry which is preliminary data.</text>
</comment>
<keyword evidence="2" id="KW-1185">Reference proteome</keyword>
<evidence type="ECO:0000313" key="1">
    <source>
        <dbReference type="EMBL" id="KAH9302559.1"/>
    </source>
</evidence>
<feature type="non-terminal residue" evidence="1">
    <location>
        <position position="56"/>
    </location>
</feature>
<proteinExistence type="predicted"/>
<reference evidence="1 2" key="1">
    <citation type="journal article" date="2021" name="Nat. Plants">
        <title>The Taxus genome provides insights into paclitaxel biosynthesis.</title>
        <authorList>
            <person name="Xiong X."/>
            <person name="Gou J."/>
            <person name="Liao Q."/>
            <person name="Li Y."/>
            <person name="Zhou Q."/>
            <person name="Bi G."/>
            <person name="Li C."/>
            <person name="Du R."/>
            <person name="Wang X."/>
            <person name="Sun T."/>
            <person name="Guo L."/>
            <person name="Liang H."/>
            <person name="Lu P."/>
            <person name="Wu Y."/>
            <person name="Zhang Z."/>
            <person name="Ro D.K."/>
            <person name="Shang Y."/>
            <person name="Huang S."/>
            <person name="Yan J."/>
        </authorList>
    </citation>
    <scope>NUCLEOTIDE SEQUENCE [LARGE SCALE GENOMIC DNA]</scope>
    <source>
        <strain evidence="1">Ta-2019</strain>
    </source>
</reference>
<gene>
    <name evidence="1" type="ORF">KI387_014142</name>
</gene>
<protein>
    <submittedName>
        <fullName evidence="1">Uncharacterized protein</fullName>
    </submittedName>
</protein>
<accession>A0AA38FDQ8</accession>
<feature type="non-terminal residue" evidence="1">
    <location>
        <position position="1"/>
    </location>
</feature>
<dbReference type="EMBL" id="JAHRHJ020000009">
    <property type="protein sequence ID" value="KAH9302559.1"/>
    <property type="molecule type" value="Genomic_DNA"/>
</dbReference>